<evidence type="ECO:0000313" key="3">
    <source>
        <dbReference type="Proteomes" id="UP001202717"/>
    </source>
</evidence>
<dbReference type="Gene3D" id="3.60.15.10">
    <property type="entry name" value="Ribonuclease Z/Hydroxyacylglutathione hydrolase-like"/>
    <property type="match status" value="1"/>
</dbReference>
<proteinExistence type="predicted"/>
<dbReference type="InterPro" id="IPR050114">
    <property type="entry name" value="UPF0173_UPF0282_UlaG_hydrolase"/>
</dbReference>
<dbReference type="Proteomes" id="UP001202717">
    <property type="component" value="Chromosome"/>
</dbReference>
<organism evidence="2 3">
    <name type="scientific">Psychroserpens ponticola</name>
    <dbReference type="NCBI Taxonomy" id="2932268"/>
    <lineage>
        <taxon>Bacteria</taxon>
        <taxon>Pseudomonadati</taxon>
        <taxon>Bacteroidota</taxon>
        <taxon>Flavobacteriia</taxon>
        <taxon>Flavobacteriales</taxon>
        <taxon>Flavobacteriaceae</taxon>
        <taxon>Psychroserpens</taxon>
    </lineage>
</organism>
<keyword evidence="3" id="KW-1185">Reference proteome</keyword>
<dbReference type="RefSeq" id="WP_249994550.1">
    <property type="nucleotide sequence ID" value="NZ_CP116221.1"/>
</dbReference>
<dbReference type="InterPro" id="IPR001279">
    <property type="entry name" value="Metallo-B-lactamas"/>
</dbReference>
<dbReference type="PROSITE" id="PS51257">
    <property type="entry name" value="PROKAR_LIPOPROTEIN"/>
    <property type="match status" value="1"/>
</dbReference>
<feature type="domain" description="Metallo-beta-lactamase" evidence="1">
    <location>
        <begin position="108"/>
        <end position="264"/>
    </location>
</feature>
<dbReference type="PANTHER" id="PTHR43546:SF3">
    <property type="entry name" value="UPF0173 METAL-DEPENDENT HYDROLASE MJ1163"/>
    <property type="match status" value="1"/>
</dbReference>
<dbReference type="InterPro" id="IPR036866">
    <property type="entry name" value="RibonucZ/Hydroxyglut_hydro"/>
</dbReference>
<evidence type="ECO:0000259" key="1">
    <source>
        <dbReference type="Pfam" id="PF12706"/>
    </source>
</evidence>
<reference evidence="2 3" key="1">
    <citation type="submission" date="2023-01" db="EMBL/GenBank/DDBJ databases">
        <title>Psychroserpens ponticola sp. nov., isolated from seawater.</title>
        <authorList>
            <person name="Kristyanto S."/>
            <person name="Jung J."/>
            <person name="Kim J.M."/>
            <person name="Jeon C.O."/>
        </authorList>
    </citation>
    <scope>NUCLEOTIDE SEQUENCE [LARGE SCALE GENOMIC DNA]</scope>
    <source>
        <strain evidence="2 3">MSW6</strain>
    </source>
</reference>
<dbReference type="EMBL" id="CP116221">
    <property type="protein sequence ID" value="WCO03326.1"/>
    <property type="molecule type" value="Genomic_DNA"/>
</dbReference>
<dbReference type="SUPFAM" id="SSF56281">
    <property type="entry name" value="Metallo-hydrolase/oxidoreductase"/>
    <property type="match status" value="1"/>
</dbReference>
<evidence type="ECO:0000313" key="2">
    <source>
        <dbReference type="EMBL" id="WCO03326.1"/>
    </source>
</evidence>
<dbReference type="PANTHER" id="PTHR43546">
    <property type="entry name" value="UPF0173 METAL-DEPENDENT HYDROLASE MJ1163-RELATED"/>
    <property type="match status" value="1"/>
</dbReference>
<protein>
    <submittedName>
        <fullName evidence="2">MBL fold metallo-hydrolase</fullName>
    </submittedName>
</protein>
<gene>
    <name evidence="2" type="ORF">MUN68_007440</name>
</gene>
<sequence>MNYLKPLVVLICITVFSCKSDKKESNSNFNETIEKEEVSEVETINNESHKTEVGSEKKQEDIEKVITVTETSASSVTINPIFHGTLVLEYENVVLYIDPVGGAEAFKDQKPPSLILITDIHGDHLNIETLEAISTNGSKIIAPLAVADKLPSELRSKTSVLSNFLSKNYTIGKAKLSIEAIPMYNLREEALKFHPKNRGNGYVLTLGNERVYISGDTEDIPEMRQLKNIDIAFVCMNLPYTMTVESAADAVLEFKPKKVYPYHYRGTNGFSDVKKFKAIVNDKNSAIEVIQDEWYEKPDEV</sequence>
<name>A0ABY7S1R8_9FLAO</name>
<accession>A0ABY7S1R8</accession>
<dbReference type="Pfam" id="PF12706">
    <property type="entry name" value="Lactamase_B_2"/>
    <property type="match status" value="1"/>
</dbReference>